<accession>A0AAW1DX29</accession>
<dbReference type="EMBL" id="JBCEZU010000586">
    <property type="protein sequence ID" value="KAK9514747.1"/>
    <property type="molecule type" value="Genomic_DNA"/>
</dbReference>
<dbReference type="InterPro" id="IPR011333">
    <property type="entry name" value="SKP1/BTB/POZ_sf"/>
</dbReference>
<dbReference type="AlphaFoldDB" id="A0AAW1DX29"/>
<sequence>MDDAPLVSAQAEHGSLLLRQQEQMRVAEELTDVVLLAEGLPFACHKVVLSAFSPYFQMKMPRTACVLQNKQTSVDVSRPCLHVV</sequence>
<feature type="domain" description="BTB" evidence="1">
    <location>
        <begin position="31"/>
        <end position="57"/>
    </location>
</feature>
<dbReference type="PROSITE" id="PS50097">
    <property type="entry name" value="BTB"/>
    <property type="match status" value="1"/>
</dbReference>
<comment type="caution">
    <text evidence="2">The sequence shown here is derived from an EMBL/GenBank/DDBJ whole genome shotgun (WGS) entry which is preliminary data.</text>
</comment>
<keyword evidence="3" id="KW-1185">Reference proteome</keyword>
<organism evidence="2 3">
    <name type="scientific">Zoarces viviparus</name>
    <name type="common">Viviparous eelpout</name>
    <name type="synonym">Blennius viviparus</name>
    <dbReference type="NCBI Taxonomy" id="48416"/>
    <lineage>
        <taxon>Eukaryota</taxon>
        <taxon>Metazoa</taxon>
        <taxon>Chordata</taxon>
        <taxon>Craniata</taxon>
        <taxon>Vertebrata</taxon>
        <taxon>Euteleostomi</taxon>
        <taxon>Actinopterygii</taxon>
        <taxon>Neopterygii</taxon>
        <taxon>Teleostei</taxon>
        <taxon>Neoteleostei</taxon>
        <taxon>Acanthomorphata</taxon>
        <taxon>Eupercaria</taxon>
        <taxon>Perciformes</taxon>
        <taxon>Cottioidei</taxon>
        <taxon>Zoarcales</taxon>
        <taxon>Zoarcidae</taxon>
        <taxon>Zoarcinae</taxon>
        <taxon>Zoarces</taxon>
    </lineage>
</organism>
<name>A0AAW1DX29_ZOAVI</name>
<evidence type="ECO:0000259" key="1">
    <source>
        <dbReference type="PROSITE" id="PS50097"/>
    </source>
</evidence>
<evidence type="ECO:0000313" key="3">
    <source>
        <dbReference type="Proteomes" id="UP001488805"/>
    </source>
</evidence>
<dbReference type="Proteomes" id="UP001488805">
    <property type="component" value="Unassembled WGS sequence"/>
</dbReference>
<protein>
    <recommendedName>
        <fullName evidence="1">BTB domain-containing protein</fullName>
    </recommendedName>
</protein>
<gene>
    <name evidence="2" type="ORF">VZT92_025439</name>
</gene>
<dbReference type="SUPFAM" id="SSF54695">
    <property type="entry name" value="POZ domain"/>
    <property type="match status" value="1"/>
</dbReference>
<dbReference type="InterPro" id="IPR000210">
    <property type="entry name" value="BTB/POZ_dom"/>
</dbReference>
<dbReference type="Gene3D" id="3.30.710.10">
    <property type="entry name" value="Potassium Channel Kv1.1, Chain A"/>
    <property type="match status" value="1"/>
</dbReference>
<evidence type="ECO:0000313" key="2">
    <source>
        <dbReference type="EMBL" id="KAK9514747.1"/>
    </source>
</evidence>
<dbReference type="Pfam" id="PF00651">
    <property type="entry name" value="BTB"/>
    <property type="match status" value="1"/>
</dbReference>
<proteinExistence type="predicted"/>
<reference evidence="2 3" key="1">
    <citation type="journal article" date="2024" name="Genome Biol. Evol.">
        <title>Chromosome-level genome assembly of the viviparous eelpout Zoarces viviparus.</title>
        <authorList>
            <person name="Fuhrmann N."/>
            <person name="Brasseur M.V."/>
            <person name="Bakowski C.E."/>
            <person name="Podsiadlowski L."/>
            <person name="Prost S."/>
            <person name="Krehenwinkel H."/>
            <person name="Mayer C."/>
        </authorList>
    </citation>
    <scope>NUCLEOTIDE SEQUENCE [LARGE SCALE GENOMIC DNA]</scope>
    <source>
        <strain evidence="2">NO-MEL_2022_Ind0_liver</strain>
    </source>
</reference>